<protein>
    <submittedName>
        <fullName evidence="1">Uncharacterized protein</fullName>
    </submittedName>
</protein>
<dbReference type="Proteomes" id="UP001057753">
    <property type="component" value="Unassembled WGS sequence"/>
</dbReference>
<accession>A0A9Q4B646</accession>
<dbReference type="EMBL" id="JABXYM010000002">
    <property type="protein sequence ID" value="MCR6098620.1"/>
    <property type="molecule type" value="Genomic_DNA"/>
</dbReference>
<dbReference type="OrthoDB" id="2934253at2"/>
<proteinExistence type="predicted"/>
<evidence type="ECO:0000313" key="1">
    <source>
        <dbReference type="EMBL" id="MCR6098620.1"/>
    </source>
</evidence>
<comment type="caution">
    <text evidence="1">The sequence shown here is derived from an EMBL/GenBank/DDBJ whole genome shotgun (WGS) entry which is preliminary data.</text>
</comment>
<sequence length="100" mass="11532">MLGNNDFIGLPVFFRYFSGNGTDMKLEEDRYDLFINGEHIGQHTLYAEKEDVTDISDFLDLQGFHHVQMDVEGDHILIHCGNKAEADQIEEALRVFITNR</sequence>
<keyword evidence="2" id="KW-1185">Reference proteome</keyword>
<organism evidence="1 2">
    <name type="scientific">Salipaludibacillus agaradhaerens</name>
    <name type="common">Bacillus agaradhaerens</name>
    <dbReference type="NCBI Taxonomy" id="76935"/>
    <lineage>
        <taxon>Bacteria</taxon>
        <taxon>Bacillati</taxon>
        <taxon>Bacillota</taxon>
        <taxon>Bacilli</taxon>
        <taxon>Bacillales</taxon>
        <taxon>Bacillaceae</taxon>
    </lineage>
</organism>
<dbReference type="RefSeq" id="WP_078578879.1">
    <property type="nucleotide sequence ID" value="NZ_JABXYM010000002.1"/>
</dbReference>
<name>A0A9Q4B646_SALAG</name>
<evidence type="ECO:0000313" key="2">
    <source>
        <dbReference type="Proteomes" id="UP001057753"/>
    </source>
</evidence>
<reference evidence="1" key="1">
    <citation type="submission" date="2020-06" db="EMBL/GenBank/DDBJ databases">
        <title>Insight into the genomes of haloalkaliphilic bacilli from Kenyan soda lakes.</title>
        <authorList>
            <person name="Mwirichia R."/>
            <person name="Villamizar G.C."/>
            <person name="Poehlein A."/>
            <person name="Mugweru J."/>
            <person name="Kipnyargis A."/>
            <person name="Kiplimo D."/>
            <person name="Orwa P."/>
            <person name="Daniel R."/>
        </authorList>
    </citation>
    <scope>NUCLEOTIDE SEQUENCE</scope>
    <source>
        <strain evidence="1">B1096_S55</strain>
    </source>
</reference>
<gene>
    <name evidence="1" type="ORF">HXA33_19105</name>
</gene>
<dbReference type="AlphaFoldDB" id="A0A9Q4B646"/>